<organism evidence="2 3">
    <name type="scientific">Caerostris darwini</name>
    <dbReference type="NCBI Taxonomy" id="1538125"/>
    <lineage>
        <taxon>Eukaryota</taxon>
        <taxon>Metazoa</taxon>
        <taxon>Ecdysozoa</taxon>
        <taxon>Arthropoda</taxon>
        <taxon>Chelicerata</taxon>
        <taxon>Arachnida</taxon>
        <taxon>Araneae</taxon>
        <taxon>Araneomorphae</taxon>
        <taxon>Entelegynae</taxon>
        <taxon>Araneoidea</taxon>
        <taxon>Araneidae</taxon>
        <taxon>Caerostris</taxon>
    </lineage>
</organism>
<comment type="caution">
    <text evidence="2">The sequence shown here is derived from an EMBL/GenBank/DDBJ whole genome shotgun (WGS) entry which is preliminary data.</text>
</comment>
<accession>A0AAV4MTS4</accession>
<evidence type="ECO:0000313" key="2">
    <source>
        <dbReference type="EMBL" id="GIX75698.1"/>
    </source>
</evidence>
<feature type="compositionally biased region" description="Pro residues" evidence="1">
    <location>
        <begin position="60"/>
        <end position="69"/>
    </location>
</feature>
<protein>
    <submittedName>
        <fullName evidence="2">Uncharacterized protein</fullName>
    </submittedName>
</protein>
<evidence type="ECO:0000256" key="1">
    <source>
        <dbReference type="SAM" id="MobiDB-lite"/>
    </source>
</evidence>
<feature type="region of interest" description="Disordered" evidence="1">
    <location>
        <begin position="50"/>
        <end position="70"/>
    </location>
</feature>
<dbReference type="AlphaFoldDB" id="A0AAV4MTS4"/>
<dbReference type="EMBL" id="BPLQ01000844">
    <property type="protein sequence ID" value="GIX75698.1"/>
    <property type="molecule type" value="Genomic_DNA"/>
</dbReference>
<keyword evidence="3" id="KW-1185">Reference proteome</keyword>
<gene>
    <name evidence="2" type="ORF">CDAR_378671</name>
</gene>
<feature type="region of interest" description="Disordered" evidence="1">
    <location>
        <begin position="1"/>
        <end position="20"/>
    </location>
</feature>
<feature type="compositionally biased region" description="Polar residues" evidence="1">
    <location>
        <begin position="1"/>
        <end position="19"/>
    </location>
</feature>
<evidence type="ECO:0000313" key="3">
    <source>
        <dbReference type="Proteomes" id="UP001054837"/>
    </source>
</evidence>
<name>A0AAV4MTS4_9ARAC</name>
<sequence>MTMCINQSTDSASGANTPDMNRGYCIKKRLSVHFQTRGVQRFHCPDKGYPHFIPHRKHPPSSPPSPPLPSSLTNFLCQEASIPSQFPHAFLESIKNST</sequence>
<proteinExistence type="predicted"/>
<reference evidence="2 3" key="1">
    <citation type="submission" date="2021-06" db="EMBL/GenBank/DDBJ databases">
        <title>Caerostris darwini draft genome.</title>
        <authorList>
            <person name="Kono N."/>
            <person name="Arakawa K."/>
        </authorList>
    </citation>
    <scope>NUCLEOTIDE SEQUENCE [LARGE SCALE GENOMIC DNA]</scope>
</reference>
<dbReference type="Proteomes" id="UP001054837">
    <property type="component" value="Unassembled WGS sequence"/>
</dbReference>